<evidence type="ECO:0000313" key="2">
    <source>
        <dbReference type="EMBL" id="VDP38743.1"/>
    </source>
</evidence>
<feature type="compositionally biased region" description="Polar residues" evidence="1">
    <location>
        <begin position="332"/>
        <end position="344"/>
    </location>
</feature>
<dbReference type="EMBL" id="UZAH01035045">
    <property type="protein sequence ID" value="VDP38743.1"/>
    <property type="molecule type" value="Genomic_DNA"/>
</dbReference>
<dbReference type="AlphaFoldDB" id="A0A3P8GWW0"/>
<dbReference type="OrthoDB" id="1928974at2759"/>
<proteinExistence type="predicted"/>
<gene>
    <name evidence="2" type="ORF">HPBE_LOCUS23424</name>
</gene>
<organism evidence="2">
    <name type="scientific">Heligmosomoides polygyrus</name>
    <name type="common">Parasitic roundworm</name>
    <dbReference type="NCBI Taxonomy" id="6339"/>
    <lineage>
        <taxon>Eukaryota</taxon>
        <taxon>Metazoa</taxon>
        <taxon>Ecdysozoa</taxon>
        <taxon>Nematoda</taxon>
        <taxon>Chromadorea</taxon>
        <taxon>Rhabditida</taxon>
        <taxon>Rhabditina</taxon>
        <taxon>Rhabditomorpha</taxon>
        <taxon>Strongyloidea</taxon>
        <taxon>Heligmosomidae</taxon>
        <taxon>Heligmosomoides</taxon>
    </lineage>
</organism>
<name>A0A3P8GWW0_HELPZ</name>
<protein>
    <submittedName>
        <fullName evidence="2">Uncharacterized protein</fullName>
    </submittedName>
</protein>
<sequence length="678" mass="77032">MADFMRSAGYAGPYELPAYVTCVRKQLNPVSDDLRHFVNKKVQMPCPRGEEVAFGNIRGRRDYIARTIGVDADDLRQDWDAMEDVGRYQQRTAYVSFKASRVLRQSAASLSSSSHHMGPVPEQSMNMYNPQDQGVWIHDSQQNELQAGYENVGSYTAQSYTNVADSQVPNGVADVTSSGPIQEQQPVDQGAMENEAMAEINEFFVTNPYQHSENAENLRTAQMQSPPMSSYTAPVYKTEAPDYSFETAQLYEPVVTDGVFPQQPEQPVVRTAAGGECHGVMKMDTECFEQNEPITSNYQFNTAEFTYNMVQRMPIEQMKAVYLAGEQQQYQQPLGVHPSSSSEAVQHHNVEATTEYKVGEETKFDSSDEEWEERKKEEAHDKASARRDDSDTEKKSSGTEEVAEKVEASDSKERKEARRDSSSEKSRERRSDDRGSRKEEKSERPRDTDRRERREERSDRSRKDDERTDERRPKKYEDDDYEGPNKKARRDEFDSRRDDRDRGGRQWNRGDDRRRGESRGGRNWNERDRPQRKDDRHDYESSRRGNRGGDGHRFGGRGRNEDRDGGWRGKHKDREDNSNWQNRPSAEEIAKQKKLLWGGKSAQRTSTEGASESTEPNAAEASTSSSALPKNVGLWSSAITASGVAGEQANKFLKLMGIKNAAAVVQTAVCSEEKNFVL</sequence>
<reference evidence="2" key="1">
    <citation type="submission" date="2018-11" db="EMBL/GenBank/DDBJ databases">
        <authorList>
            <consortium name="Pathogen Informatics"/>
        </authorList>
    </citation>
    <scope>NUCLEOTIDE SEQUENCE [LARGE SCALE GENOMIC DNA]</scope>
</reference>
<feature type="compositionally biased region" description="Polar residues" evidence="1">
    <location>
        <begin position="602"/>
        <end position="628"/>
    </location>
</feature>
<feature type="region of interest" description="Disordered" evidence="1">
    <location>
        <begin position="332"/>
        <end position="630"/>
    </location>
</feature>
<feature type="compositionally biased region" description="Basic and acidic residues" evidence="1">
    <location>
        <begin position="357"/>
        <end position="577"/>
    </location>
</feature>
<accession>A0A3P8GWW0</accession>
<evidence type="ECO:0000256" key="1">
    <source>
        <dbReference type="SAM" id="MobiDB-lite"/>
    </source>
</evidence>